<name>A0A3N1D8S4_9ACTN</name>
<dbReference type="AlphaFoldDB" id="A0A3N1D8S4"/>
<organism evidence="2 3">
    <name type="scientific">Actinocorallia herbida</name>
    <dbReference type="NCBI Taxonomy" id="58109"/>
    <lineage>
        <taxon>Bacteria</taxon>
        <taxon>Bacillati</taxon>
        <taxon>Actinomycetota</taxon>
        <taxon>Actinomycetes</taxon>
        <taxon>Streptosporangiales</taxon>
        <taxon>Thermomonosporaceae</taxon>
        <taxon>Actinocorallia</taxon>
    </lineage>
</organism>
<dbReference type="RefSeq" id="WP_123668916.1">
    <property type="nucleotide sequence ID" value="NZ_RJKE01000001.1"/>
</dbReference>
<gene>
    <name evidence="2" type="ORF">EDD29_7601</name>
</gene>
<dbReference type="SUPFAM" id="SSF53756">
    <property type="entry name" value="UDP-Glycosyltransferase/glycogen phosphorylase"/>
    <property type="match status" value="1"/>
</dbReference>
<proteinExistence type="predicted"/>
<dbReference type="InterPro" id="IPR047691">
    <property type="entry name" value="PelF-like"/>
</dbReference>
<dbReference type="NCBIfam" id="NF038011">
    <property type="entry name" value="PelF"/>
    <property type="match status" value="1"/>
</dbReference>
<accession>A0A3N1D8S4</accession>
<dbReference type="OrthoDB" id="9772485at2"/>
<keyword evidence="2" id="KW-0808">Transferase</keyword>
<dbReference type="GO" id="GO:0016757">
    <property type="term" value="F:glycosyltransferase activity"/>
    <property type="evidence" value="ECO:0007669"/>
    <property type="project" value="TreeGrafter"/>
</dbReference>
<dbReference type="EMBL" id="RJKE01000001">
    <property type="protein sequence ID" value="ROO89891.1"/>
    <property type="molecule type" value="Genomic_DNA"/>
</dbReference>
<keyword evidence="3" id="KW-1185">Reference proteome</keyword>
<dbReference type="Gene3D" id="3.40.50.2000">
    <property type="entry name" value="Glycogen Phosphorylase B"/>
    <property type="match status" value="2"/>
</dbReference>
<comment type="caution">
    <text evidence="2">The sequence shown here is derived from an EMBL/GenBank/DDBJ whole genome shotgun (WGS) entry which is preliminary data.</text>
</comment>
<feature type="domain" description="DUF3492" evidence="1">
    <location>
        <begin position="1"/>
        <end position="273"/>
    </location>
</feature>
<protein>
    <submittedName>
        <fullName evidence="2">Glycosyltransferase involved in cell wall biosynthesis</fullName>
    </submittedName>
</protein>
<sequence length="491" mass="52489">MKITLVTEGTYPHAFGGVSVWCDQLVRGMPEHDFRVVALTGTGLEKRVWDPPAHVRVEPFALWGPAPRGRRRAGKAARSFADAFRALLALTARGAEAPGGAGGRAADTAETAEFDGVLRALFDLGPGLVPALGDEGPVVWLMEEWARKAMPEGIRPSVHDALTAVSLLDHALRPLALPQPKDDLTHVVSNGVAVLPALAAKWAHGTPICLTEHGIYLRERYLGYARGYTWPVKALMLRFLRLLCAEGYRTADLITPGNRYNQRWEVRCGARPEAIRTIYNGVDPGAFPPAGPEPAVPTLSWAGRIDPIKDLETLIRAFALVRKEVPEAVLRLFGGGDAGYRAKCEALAAKLGAAEAVTFEGRVDDIRDAYAAGTVVMLSSISEGFPYTLIEAMTCGRPTVSTDVGGVAEAVGPDSRGRECGLVVPPRDPAAMAEAALGLLRDRAGRRSMGGAARRRALEDFTVDQAVASFRTVYAELAGARPPAAREPVGA</sequence>
<reference evidence="2 3" key="1">
    <citation type="submission" date="2018-11" db="EMBL/GenBank/DDBJ databases">
        <title>Sequencing the genomes of 1000 actinobacteria strains.</title>
        <authorList>
            <person name="Klenk H.-P."/>
        </authorList>
    </citation>
    <scope>NUCLEOTIDE SEQUENCE [LARGE SCALE GENOMIC DNA]</scope>
    <source>
        <strain evidence="2 3">DSM 44254</strain>
    </source>
</reference>
<evidence type="ECO:0000313" key="3">
    <source>
        <dbReference type="Proteomes" id="UP000272400"/>
    </source>
</evidence>
<evidence type="ECO:0000259" key="1">
    <source>
        <dbReference type="Pfam" id="PF11997"/>
    </source>
</evidence>
<dbReference type="PANTHER" id="PTHR12526">
    <property type="entry name" value="GLYCOSYLTRANSFERASE"/>
    <property type="match status" value="1"/>
</dbReference>
<dbReference type="Proteomes" id="UP000272400">
    <property type="component" value="Unassembled WGS sequence"/>
</dbReference>
<evidence type="ECO:0000313" key="2">
    <source>
        <dbReference type="EMBL" id="ROO89891.1"/>
    </source>
</evidence>
<dbReference type="Pfam" id="PF11997">
    <property type="entry name" value="DUF3492"/>
    <property type="match status" value="1"/>
</dbReference>
<dbReference type="PANTHER" id="PTHR12526:SF636">
    <property type="entry name" value="BLL3647 PROTEIN"/>
    <property type="match status" value="1"/>
</dbReference>
<dbReference type="InterPro" id="IPR022622">
    <property type="entry name" value="DUF3492"/>
</dbReference>
<dbReference type="Pfam" id="PF13692">
    <property type="entry name" value="Glyco_trans_1_4"/>
    <property type="match status" value="1"/>
</dbReference>